<keyword evidence="1" id="KW-0547">Nucleotide-binding</keyword>
<protein>
    <recommendedName>
        <fullName evidence="4">C3H1-type domain-containing protein</fullName>
    </recommendedName>
</protein>
<accession>A0A9N9U603</accession>
<feature type="domain" description="C3H1-type" evidence="4">
    <location>
        <begin position="9"/>
        <end position="36"/>
    </location>
</feature>
<keyword evidence="1" id="KW-0067">ATP-binding</keyword>
<dbReference type="Gene3D" id="1.20.120.1350">
    <property type="entry name" value="Pneumovirus matrix protein 2 (M2), zinc-binding domain"/>
    <property type="match status" value="1"/>
</dbReference>
<keyword evidence="2" id="KW-0862">Zinc</keyword>
<dbReference type="EMBL" id="CABFNO020001340">
    <property type="protein sequence ID" value="CAG9982616.1"/>
    <property type="molecule type" value="Genomic_DNA"/>
</dbReference>
<dbReference type="Proteomes" id="UP000754883">
    <property type="component" value="Unassembled WGS sequence"/>
</dbReference>
<evidence type="ECO:0000313" key="6">
    <source>
        <dbReference type="Proteomes" id="UP000754883"/>
    </source>
</evidence>
<evidence type="ECO:0000259" key="4">
    <source>
        <dbReference type="PROSITE" id="PS50103"/>
    </source>
</evidence>
<dbReference type="InterPro" id="IPR041677">
    <property type="entry name" value="DNA2/NAM7_AAA_11"/>
</dbReference>
<organism evidence="5 6">
    <name type="scientific">Clonostachys byssicola</name>
    <dbReference type="NCBI Taxonomy" id="160290"/>
    <lineage>
        <taxon>Eukaryota</taxon>
        <taxon>Fungi</taxon>
        <taxon>Dikarya</taxon>
        <taxon>Ascomycota</taxon>
        <taxon>Pezizomycotina</taxon>
        <taxon>Sordariomycetes</taxon>
        <taxon>Hypocreomycetidae</taxon>
        <taxon>Hypocreales</taxon>
        <taxon>Bionectriaceae</taxon>
        <taxon>Clonostachys</taxon>
    </lineage>
</organism>
<dbReference type="OrthoDB" id="2423195at2759"/>
<dbReference type="InterPro" id="IPR047187">
    <property type="entry name" value="SF1_C_Upf1"/>
</dbReference>
<dbReference type="CDD" id="cd18808">
    <property type="entry name" value="SF1_C_Upf1"/>
    <property type="match status" value="1"/>
</dbReference>
<dbReference type="InterPro" id="IPR027417">
    <property type="entry name" value="P-loop_NTPase"/>
</dbReference>
<reference evidence="5" key="1">
    <citation type="submission" date="2021-10" db="EMBL/GenBank/DDBJ databases">
        <authorList>
            <person name="Piombo E."/>
        </authorList>
    </citation>
    <scope>NUCLEOTIDE SEQUENCE</scope>
</reference>
<dbReference type="InterPro" id="IPR045055">
    <property type="entry name" value="DNA2/NAM7-like"/>
</dbReference>
<keyword evidence="2" id="KW-0479">Metal-binding</keyword>
<dbReference type="PANTHER" id="PTHR10887:SF445">
    <property type="entry name" value="NFX1-TYPE ZINC FINGER-CONTAINING PROTEIN 1"/>
    <property type="match status" value="1"/>
</dbReference>
<dbReference type="PANTHER" id="PTHR10887">
    <property type="entry name" value="DNA2/NAM7 HELICASE FAMILY"/>
    <property type="match status" value="1"/>
</dbReference>
<dbReference type="Pfam" id="PF00642">
    <property type="entry name" value="zf-CCCH"/>
    <property type="match status" value="1"/>
</dbReference>
<name>A0A9N9U603_9HYPO</name>
<proteinExistence type="predicted"/>
<dbReference type="InterPro" id="IPR041679">
    <property type="entry name" value="DNA2/NAM7-like_C"/>
</dbReference>
<keyword evidence="1" id="KW-0378">Hydrolase</keyword>
<dbReference type="SUPFAM" id="SSF52540">
    <property type="entry name" value="P-loop containing nucleoside triphosphate hydrolases"/>
    <property type="match status" value="1"/>
</dbReference>
<dbReference type="Pfam" id="PF13087">
    <property type="entry name" value="AAA_12"/>
    <property type="match status" value="1"/>
</dbReference>
<dbReference type="CDD" id="cd17936">
    <property type="entry name" value="EEXXEc_NFX1"/>
    <property type="match status" value="1"/>
</dbReference>
<dbReference type="GO" id="GO:0031048">
    <property type="term" value="P:regulatory ncRNA-mediated heterochromatin formation"/>
    <property type="evidence" value="ECO:0007669"/>
    <property type="project" value="TreeGrafter"/>
</dbReference>
<dbReference type="FunFam" id="3.40.50.300:FF:001660">
    <property type="entry name" value="NF-X1 finger and helicase protein, putative"/>
    <property type="match status" value="1"/>
</dbReference>
<dbReference type="InterPro" id="IPR000571">
    <property type="entry name" value="Znf_CCCH"/>
</dbReference>
<evidence type="ECO:0000256" key="1">
    <source>
        <dbReference type="ARBA" id="ARBA00022806"/>
    </source>
</evidence>
<feature type="zinc finger region" description="C3H1-type" evidence="2">
    <location>
        <begin position="9"/>
        <end position="36"/>
    </location>
</feature>
<feature type="compositionally biased region" description="Basic and acidic residues" evidence="3">
    <location>
        <begin position="269"/>
        <end position="290"/>
    </location>
</feature>
<dbReference type="GO" id="GO:0008270">
    <property type="term" value="F:zinc ion binding"/>
    <property type="evidence" value="ECO:0007669"/>
    <property type="project" value="UniProtKB-KW"/>
</dbReference>
<dbReference type="PROSITE" id="PS50103">
    <property type="entry name" value="ZF_C3H1"/>
    <property type="match status" value="1"/>
</dbReference>
<evidence type="ECO:0000256" key="2">
    <source>
        <dbReference type="PROSITE-ProRule" id="PRU00723"/>
    </source>
</evidence>
<keyword evidence="2" id="KW-0863">Zinc-finger</keyword>
<dbReference type="CDD" id="cd06008">
    <property type="entry name" value="NF-X1-zinc-finger"/>
    <property type="match status" value="1"/>
</dbReference>
<feature type="region of interest" description="Disordered" evidence="3">
    <location>
        <begin position="267"/>
        <end position="290"/>
    </location>
</feature>
<evidence type="ECO:0000313" key="5">
    <source>
        <dbReference type="EMBL" id="CAG9982616.1"/>
    </source>
</evidence>
<gene>
    <name evidence="5" type="ORF">CBYS24578_00013352</name>
</gene>
<dbReference type="Gene3D" id="3.40.50.300">
    <property type="entry name" value="P-loop containing nucleotide triphosphate hydrolases"/>
    <property type="match status" value="3"/>
</dbReference>
<dbReference type="GO" id="GO:0031380">
    <property type="term" value="C:nuclear RNA-directed RNA polymerase complex"/>
    <property type="evidence" value="ECO:0007669"/>
    <property type="project" value="TreeGrafter"/>
</dbReference>
<evidence type="ECO:0000256" key="3">
    <source>
        <dbReference type="SAM" id="MobiDB-lite"/>
    </source>
</evidence>
<dbReference type="Pfam" id="PF13086">
    <property type="entry name" value="AAA_11"/>
    <property type="match status" value="1"/>
</dbReference>
<dbReference type="SMART" id="SM00356">
    <property type="entry name" value="ZnF_C3H1"/>
    <property type="match status" value="1"/>
</dbReference>
<keyword evidence="1" id="KW-0347">Helicase</keyword>
<dbReference type="GO" id="GO:0004386">
    <property type="term" value="F:helicase activity"/>
    <property type="evidence" value="ECO:0007669"/>
    <property type="project" value="InterPro"/>
</dbReference>
<sequence length="1380" mass="154240">MSSSKGRGSGGNQICYRFQRGACRHGSRCKFSHDLSTAQSRPSRASRPVQVSVTRAYFPDECDVDRSSKLSDHLTSALTDDASLGQVWDTTLELFARLDEQINHRTVQTLVIEGLKAITATIQLPQNATPDHVQMVEKFLRSLSHPELVNSVSLSTRVDKMYRAFSGQSGQEGLRFIQGYCDLLSKDFSLIQSLQEGKGIKATMSDILVVTSQLFARVPQRRQNDQLAAVFNSVEGLLSVAQKNKEVSEIDYNSFMARISAMRSAAIRGRSDTQNRAKDGNIEAPGGRHDNDFDSISDIEIFPTYSEIMSDKPEYLPSTLLTAPNVVEDPLQRYLDTMFRLMRHDIFGPMKTVLKTLLAQASDSRTPTLSNNDARASVYQNASVRSIFVNDRNELEAVVSFQGLPHVLTRSLPDQTDWWKNSSRLEEGSLIAFLSRADGKNRLLFLQVTVKNASQVDHGVKWSRYPSTLVSKNKISSFTVKLVNSSSKDLDHLCDLFQQKAQGFLVDFPGLIPATFHPVLTNLQRVQREGDLAFRQWILPSVHGSLKNIPPPAYSRHPEFVFNLDRIAKGEMKLDTKKPIESFSLSELEEKSGLDHGQCRGLVDALTKEYSLIQGPPGTGKSFLGQKIIEVLTAPTTTMNMGPILIVCYTNHALDQFLKHILDSGITKLVRIGSRSEAPELEDKNILVASKATKKTGSETNTLSYTGKALDEAMEKVSSILSTLDNRSTQPTWAELDEFLLKNHELIHSQLKSGSPRQYDNAKTKDPLVSWLGRRPATSSSRNGSQDNVAKLIKKAEWDVRALSNQERWELVDSWLSRASVSDNSALHDALKAAEDHRATMNSIREEVRRRTLLNSKIIGMTTTSLAKNIDTLRRVGIRVVICEEAAEVTEAHMLSALMPGVEHFIQIGDHKQLRPQINDYNLSLESSSKTKWQLDRSQFERRAMGEPGLEPVPVAQLSVQRRMRPGISRLIRRVYPSLEDHKSVGGFPNVVGMRQDLLWLDHRHLEDSQYGNGSIRSHSNRWEVSMATALVRHLVRQGAYDSSDIALLTPYAGQLKQLKAALSNEFEIRLNEADQKKMTEEEAWLASLNGRSVEVPEKFVKKPLLQTLRVATVDNFQGEEAKVIVVSLVRSNNSRQVGFLATENRINVLLSRAQHGMYLIGNANTYQNVPMWADVHQQIAEAGNVGTELEICCPRHPETSIVCFEPRDFKDKSPDGGCAELCGKPLECGHKCKSKCHSDMMHQNTPCSEPCDRPRHDCGHKCRKLCKDACGSCEANTGDLKLSCGHVLENASCKERQSPGNIICQTKVQKRLELCNHLVHTECLGHPHEIKFDDERINCVSRCGQKLECGHVCGSMCSDCTIYSGWGPMYEHQPCPSCK</sequence>
<comment type="caution">
    <text evidence="5">The sequence shown here is derived from an EMBL/GenBank/DDBJ whole genome shotgun (WGS) entry which is preliminary data.</text>
</comment>
<keyword evidence="6" id="KW-1185">Reference proteome</keyword>